<evidence type="ECO:0000313" key="12">
    <source>
        <dbReference type="Proteomes" id="UP000050454"/>
    </source>
</evidence>
<comment type="similarity">
    <text evidence="10">Belongs to the PlsX family.</text>
</comment>
<keyword evidence="12" id="KW-1185">Reference proteome</keyword>
<comment type="subcellular location">
    <subcellularLocation>
        <location evidence="10">Cytoplasm</location>
    </subcellularLocation>
    <text evidence="10">Associated with the membrane possibly through PlsY.</text>
</comment>
<dbReference type="EC" id="2.3.1.274" evidence="8 10"/>
<evidence type="ECO:0000256" key="9">
    <source>
        <dbReference type="ARBA" id="ARBA00046608"/>
    </source>
</evidence>
<dbReference type="RefSeq" id="WP_055150978.1">
    <property type="nucleotide sequence ID" value="NZ_JXSZ01000013.1"/>
</dbReference>
<dbReference type="GO" id="GO:0006633">
    <property type="term" value="P:fatty acid biosynthetic process"/>
    <property type="evidence" value="ECO:0007669"/>
    <property type="project" value="UniProtKB-UniRule"/>
</dbReference>
<accession>A0A0P7C4W0</accession>
<comment type="subunit">
    <text evidence="9 10">Homodimer. Probably interacts with PlsY.</text>
</comment>
<dbReference type="HAMAP" id="MF_00019">
    <property type="entry name" value="PlsX"/>
    <property type="match status" value="1"/>
</dbReference>
<name>A0A0P7C4W0_9BACT</name>
<keyword evidence="11" id="KW-0012">Acyltransferase</keyword>
<evidence type="ECO:0000256" key="5">
    <source>
        <dbReference type="ARBA" id="ARBA00023098"/>
    </source>
</evidence>
<proteinExistence type="inferred from homology"/>
<keyword evidence="5 10" id="KW-0443">Lipid metabolism</keyword>
<dbReference type="UniPathway" id="UPA00085"/>
<dbReference type="InterPro" id="IPR012281">
    <property type="entry name" value="Phospholipid_synth_PlsX-like"/>
</dbReference>
<dbReference type="PIRSF" id="PIRSF002465">
    <property type="entry name" value="Phsphlp_syn_PlsX"/>
    <property type="match status" value="1"/>
</dbReference>
<evidence type="ECO:0000256" key="7">
    <source>
        <dbReference type="ARBA" id="ARBA00023264"/>
    </source>
</evidence>
<evidence type="ECO:0000256" key="10">
    <source>
        <dbReference type="HAMAP-Rule" id="MF_00019"/>
    </source>
</evidence>
<dbReference type="PATRIC" id="fig|1605367.3.peg.914"/>
<evidence type="ECO:0000256" key="8">
    <source>
        <dbReference type="ARBA" id="ARBA00024069"/>
    </source>
</evidence>
<dbReference type="GO" id="GO:0043811">
    <property type="term" value="F:phosphate:acyl-[acyl carrier protein] acyltransferase activity"/>
    <property type="evidence" value="ECO:0007669"/>
    <property type="project" value="UniProtKB-UniRule"/>
</dbReference>
<keyword evidence="7 10" id="KW-1208">Phospholipid metabolism</keyword>
<evidence type="ECO:0000313" key="11">
    <source>
        <dbReference type="EMBL" id="KPM47005.1"/>
    </source>
</evidence>
<keyword evidence="4 10" id="KW-0808">Transferase</keyword>
<comment type="pathway">
    <text evidence="10">Lipid metabolism; phospholipid metabolism.</text>
</comment>
<comment type="function">
    <text evidence="10">Catalyzes the reversible formation of acyl-phosphate (acyl-PO(4)) from acyl-[acyl-carrier-protein] (acyl-ACP). This enzyme utilizes acyl-ACP as fatty acyl donor, but not acyl-CoA.</text>
</comment>
<comment type="catalytic activity">
    <reaction evidence="1 10">
        <text>a fatty acyl-[ACP] + phosphate = an acyl phosphate + holo-[ACP]</text>
        <dbReference type="Rhea" id="RHEA:42292"/>
        <dbReference type="Rhea" id="RHEA-COMP:9685"/>
        <dbReference type="Rhea" id="RHEA-COMP:14125"/>
        <dbReference type="ChEBI" id="CHEBI:43474"/>
        <dbReference type="ChEBI" id="CHEBI:59918"/>
        <dbReference type="ChEBI" id="CHEBI:64479"/>
        <dbReference type="ChEBI" id="CHEBI:138651"/>
        <dbReference type="EC" id="2.3.1.274"/>
    </reaction>
</comment>
<dbReference type="STRING" id="1605367.AFM12_17405"/>
<dbReference type="Pfam" id="PF02504">
    <property type="entry name" value="FA_synthesis"/>
    <property type="match status" value="1"/>
</dbReference>
<dbReference type="Gene3D" id="3.40.718.10">
    <property type="entry name" value="Isopropylmalate Dehydrogenase"/>
    <property type="match status" value="1"/>
</dbReference>
<evidence type="ECO:0000256" key="6">
    <source>
        <dbReference type="ARBA" id="ARBA00023209"/>
    </source>
</evidence>
<keyword evidence="3 10" id="KW-0444">Lipid biosynthesis</keyword>
<dbReference type="PANTHER" id="PTHR30100">
    <property type="entry name" value="FATTY ACID/PHOSPHOLIPID SYNTHESIS PROTEIN PLSX"/>
    <property type="match status" value="1"/>
</dbReference>
<reference evidence="11 12" key="1">
    <citation type="submission" date="2015-07" db="EMBL/GenBank/DDBJ databases">
        <title>The draft genome sequence of Leadbetterella sp. JN14-9.</title>
        <authorList>
            <person name="Liu Y."/>
            <person name="Du J."/>
            <person name="Shao Z."/>
        </authorList>
    </citation>
    <scope>NUCLEOTIDE SEQUENCE [LARGE SCALE GENOMIC DNA]</scope>
    <source>
        <strain evidence="11 12">JN14-9</strain>
    </source>
</reference>
<keyword evidence="2 10" id="KW-0963">Cytoplasm</keyword>
<dbReference type="GO" id="GO:0008654">
    <property type="term" value="P:phospholipid biosynthetic process"/>
    <property type="evidence" value="ECO:0007669"/>
    <property type="project" value="UniProtKB-KW"/>
</dbReference>
<comment type="caution">
    <text evidence="11">The sequence shown here is derived from an EMBL/GenBank/DDBJ whole genome shotgun (WGS) entry which is preliminary data.</text>
</comment>
<dbReference type="InterPro" id="IPR003664">
    <property type="entry name" value="FA_synthesis"/>
</dbReference>
<dbReference type="EMBL" id="LGTQ01000013">
    <property type="protein sequence ID" value="KPM47005.1"/>
    <property type="molecule type" value="Genomic_DNA"/>
</dbReference>
<keyword evidence="6 10" id="KW-0594">Phospholipid biosynthesis</keyword>
<dbReference type="OrthoDB" id="9806408at2"/>
<protein>
    <recommendedName>
        <fullName evidence="8 10">Phosphate acyltransferase</fullName>
        <ecNumber evidence="8 10">2.3.1.274</ecNumber>
    </recommendedName>
    <alternativeName>
        <fullName evidence="10">Acyl-ACP phosphotransacylase</fullName>
    </alternativeName>
    <alternativeName>
        <fullName evidence="10">Acyl-[acyl-carrier-protein]--phosphate acyltransferase</fullName>
    </alternativeName>
    <alternativeName>
        <fullName evidence="10">Phosphate-acyl-ACP acyltransferase</fullName>
    </alternativeName>
</protein>
<organism evidence="11 12">
    <name type="scientific">Jiulongibacter sediminis</name>
    <dbReference type="NCBI Taxonomy" id="1605367"/>
    <lineage>
        <taxon>Bacteria</taxon>
        <taxon>Pseudomonadati</taxon>
        <taxon>Bacteroidota</taxon>
        <taxon>Cytophagia</taxon>
        <taxon>Cytophagales</taxon>
        <taxon>Leadbetterellaceae</taxon>
        <taxon>Jiulongibacter</taxon>
    </lineage>
</organism>
<evidence type="ECO:0000256" key="3">
    <source>
        <dbReference type="ARBA" id="ARBA00022516"/>
    </source>
</evidence>
<evidence type="ECO:0000256" key="2">
    <source>
        <dbReference type="ARBA" id="ARBA00022490"/>
    </source>
</evidence>
<dbReference type="AlphaFoldDB" id="A0A0P7C4W0"/>
<gene>
    <name evidence="10" type="primary">plsX</name>
    <name evidence="11" type="ORF">AFM12_17405</name>
</gene>
<dbReference type="GO" id="GO:0005737">
    <property type="term" value="C:cytoplasm"/>
    <property type="evidence" value="ECO:0007669"/>
    <property type="project" value="UniProtKB-SubCell"/>
</dbReference>
<dbReference type="PANTHER" id="PTHR30100:SF1">
    <property type="entry name" value="PHOSPHATE ACYLTRANSFERASE"/>
    <property type="match status" value="1"/>
</dbReference>
<evidence type="ECO:0000256" key="4">
    <source>
        <dbReference type="ARBA" id="ARBA00022679"/>
    </source>
</evidence>
<dbReference type="Proteomes" id="UP000050454">
    <property type="component" value="Unassembled WGS sequence"/>
</dbReference>
<dbReference type="SUPFAM" id="SSF53659">
    <property type="entry name" value="Isocitrate/Isopropylmalate dehydrogenase-like"/>
    <property type="match status" value="1"/>
</dbReference>
<dbReference type="NCBIfam" id="TIGR00182">
    <property type="entry name" value="plsX"/>
    <property type="match status" value="1"/>
</dbReference>
<sequence length="313" mass="33969">MKIALDAMGGDFAPKVAVEGALLALTELSKDTSVILVGKENEIRDWLIGQEYPEERLIIQNAEEVVGMHEHPAKSFSQKPDSSISVGFKLLKTKEANAFCSAGNTGAMMVHSLFVLKTHGSIQRPPIAGFFPLRNGKFNIMLDIGANADCKPELLQQFAELGSIYASLTLDIQKPRVALLNIGEEETKGSQVVQATYQLLKNDPRVNFVGNIEGRDLFEDKADVVVTEGFTGNVIFKMGESLYEYANDQGIDDRLINRMNYEVVGGSPIIGVKGNVIVGHGISSALAIKNMILLAEKQVDSGVNAKIAEVFGE</sequence>
<evidence type="ECO:0000256" key="1">
    <source>
        <dbReference type="ARBA" id="ARBA00001232"/>
    </source>
</evidence>